<keyword evidence="3" id="KW-1185">Reference proteome</keyword>
<reference evidence="2 3" key="1">
    <citation type="submission" date="2018-09" db="EMBL/GenBank/DDBJ databases">
        <authorList>
            <person name="Zhu H."/>
        </authorList>
    </citation>
    <scope>NUCLEOTIDE SEQUENCE [LARGE SCALE GENOMIC DNA]</scope>
    <source>
        <strain evidence="2 3">K2R10-39</strain>
    </source>
</reference>
<sequence length="198" mass="22455">MRRNLLAAFRTIFLLAFTIALIAGSINAWNAVPQVWLVYQVQSPGAAPLKVEHCDRDAAREYSYREGPDGARFNIELCFRAIRIGELKFIPYLTSRDEVAWIEFKGSPQVAAYTRTVARSFALSQADVESALGQWRRQQREARMDGFVQLAVTLLLFAACGSLLLWLAHRIAMPGRGMQFGRRFGLFLHRLTAGTFWK</sequence>
<comment type="caution">
    <text evidence="2">The sequence shown here is derived from an EMBL/GenBank/DDBJ whole genome shotgun (WGS) entry which is preliminary data.</text>
</comment>
<organism evidence="2 3">
    <name type="scientific">Noviherbaspirillum cavernae</name>
    <dbReference type="NCBI Taxonomy" id="2320862"/>
    <lineage>
        <taxon>Bacteria</taxon>
        <taxon>Pseudomonadati</taxon>
        <taxon>Pseudomonadota</taxon>
        <taxon>Betaproteobacteria</taxon>
        <taxon>Burkholderiales</taxon>
        <taxon>Oxalobacteraceae</taxon>
        <taxon>Noviherbaspirillum</taxon>
    </lineage>
</organism>
<evidence type="ECO:0000256" key="1">
    <source>
        <dbReference type="SAM" id="Phobius"/>
    </source>
</evidence>
<accession>A0A418WWD5</accession>
<dbReference type="Proteomes" id="UP000285190">
    <property type="component" value="Unassembled WGS sequence"/>
</dbReference>
<keyword evidence="1" id="KW-0812">Transmembrane</keyword>
<proteinExistence type="predicted"/>
<feature type="transmembrane region" description="Helical" evidence="1">
    <location>
        <begin position="146"/>
        <end position="168"/>
    </location>
</feature>
<name>A0A418WWD5_9BURK</name>
<evidence type="ECO:0000313" key="2">
    <source>
        <dbReference type="EMBL" id="RJF96967.1"/>
    </source>
</evidence>
<dbReference type="RefSeq" id="WP_147375956.1">
    <property type="nucleotide sequence ID" value="NZ_QYUN01000003.1"/>
</dbReference>
<dbReference type="EMBL" id="QYUN01000003">
    <property type="protein sequence ID" value="RJF96967.1"/>
    <property type="molecule type" value="Genomic_DNA"/>
</dbReference>
<evidence type="ECO:0000313" key="3">
    <source>
        <dbReference type="Proteomes" id="UP000285190"/>
    </source>
</evidence>
<gene>
    <name evidence="2" type="ORF">D3870_21670</name>
</gene>
<keyword evidence="1" id="KW-1133">Transmembrane helix</keyword>
<protein>
    <submittedName>
        <fullName evidence="2">Uncharacterized protein</fullName>
    </submittedName>
</protein>
<keyword evidence="1" id="KW-0472">Membrane</keyword>
<dbReference type="AlphaFoldDB" id="A0A418WWD5"/>